<sequence length="368" mass="40000">MTSKDNFLLFKDEHKPFDNCHTHTYSQYSDLNLNQNLKSSYIFPIQSKSKSHNDKKIDYTLSERYKEKSQTWKKSFTTDLCSKSSSNLSLNDENEKCWMKNGSSNATNNSTLSFHISAYENSNKALFDSFNKSFQKSWLIQKQKQINPDPTFDSQNPFEFPRQQNDKSPEPEVSQFKVSQRLFNAAMQISEENLSVFGCSIFAGCCSILFFLSTAIVISSLCSKKSPPPESKTGSIKATGNNNNNNSKNINNNNNNGQDGGGGAGGQSKSQKLIATPKSPATTPANGGGETPGGGGGTPAATTTPGADANAGGGGGTKDKSLTAEKPTKDDKDGTKDTNDTKEKDDTFESHKPVVRDAKRADEVSATL</sequence>
<evidence type="ECO:0000313" key="1">
    <source>
        <dbReference type="Proteomes" id="UP000887580"/>
    </source>
</evidence>
<proteinExistence type="predicted"/>
<dbReference type="Proteomes" id="UP000887580">
    <property type="component" value="Unplaced"/>
</dbReference>
<protein>
    <submittedName>
        <fullName evidence="2">Uncharacterized protein</fullName>
    </submittedName>
</protein>
<dbReference type="WBParaSite" id="PS1159_v2.g1842.t1">
    <property type="protein sequence ID" value="PS1159_v2.g1842.t1"/>
    <property type="gene ID" value="PS1159_v2.g1842"/>
</dbReference>
<reference evidence="2" key="1">
    <citation type="submission" date="2022-11" db="UniProtKB">
        <authorList>
            <consortium name="WormBaseParasite"/>
        </authorList>
    </citation>
    <scope>IDENTIFICATION</scope>
</reference>
<name>A0AC35FMA0_9BILA</name>
<organism evidence="1 2">
    <name type="scientific">Panagrolaimus sp. PS1159</name>
    <dbReference type="NCBI Taxonomy" id="55785"/>
    <lineage>
        <taxon>Eukaryota</taxon>
        <taxon>Metazoa</taxon>
        <taxon>Ecdysozoa</taxon>
        <taxon>Nematoda</taxon>
        <taxon>Chromadorea</taxon>
        <taxon>Rhabditida</taxon>
        <taxon>Tylenchina</taxon>
        <taxon>Panagrolaimomorpha</taxon>
        <taxon>Panagrolaimoidea</taxon>
        <taxon>Panagrolaimidae</taxon>
        <taxon>Panagrolaimus</taxon>
    </lineage>
</organism>
<evidence type="ECO:0000313" key="2">
    <source>
        <dbReference type="WBParaSite" id="PS1159_v2.g1842.t1"/>
    </source>
</evidence>
<accession>A0AC35FMA0</accession>